<dbReference type="PANTHER" id="PTHR11717:SF31">
    <property type="entry name" value="LOW MOLECULAR WEIGHT PROTEIN-TYROSINE-PHOSPHATASE ETP-RELATED"/>
    <property type="match status" value="1"/>
</dbReference>
<dbReference type="AlphaFoldDB" id="A0A542EE63"/>
<evidence type="ECO:0000256" key="3">
    <source>
        <dbReference type="ARBA" id="ARBA00022912"/>
    </source>
</evidence>
<gene>
    <name evidence="6" type="ORF">FB459_1024</name>
</gene>
<evidence type="ECO:0000256" key="1">
    <source>
        <dbReference type="ARBA" id="ARBA00011063"/>
    </source>
</evidence>
<dbReference type="Gene3D" id="3.40.50.2300">
    <property type="match status" value="1"/>
</dbReference>
<evidence type="ECO:0000259" key="5">
    <source>
        <dbReference type="SMART" id="SM00226"/>
    </source>
</evidence>
<dbReference type="PRINTS" id="PR00719">
    <property type="entry name" value="LMWPTPASE"/>
</dbReference>
<evidence type="ECO:0000313" key="7">
    <source>
        <dbReference type="Proteomes" id="UP000320806"/>
    </source>
</evidence>
<dbReference type="RefSeq" id="WP_170221721.1">
    <property type="nucleotide sequence ID" value="NZ_BAABCI010000033.1"/>
</dbReference>
<dbReference type="InterPro" id="IPR050438">
    <property type="entry name" value="LMW_PTPase"/>
</dbReference>
<dbReference type="EMBL" id="VFMO01000001">
    <property type="protein sequence ID" value="TQJ13599.1"/>
    <property type="molecule type" value="Genomic_DNA"/>
</dbReference>
<feature type="active site" evidence="4">
    <location>
        <position position="16"/>
    </location>
</feature>
<dbReference type="InterPro" id="IPR036196">
    <property type="entry name" value="Ptyr_pPase_sf"/>
</dbReference>
<organism evidence="6 7">
    <name type="scientific">Yimella lutea</name>
    <dbReference type="NCBI Taxonomy" id="587872"/>
    <lineage>
        <taxon>Bacteria</taxon>
        <taxon>Bacillati</taxon>
        <taxon>Actinomycetota</taxon>
        <taxon>Actinomycetes</taxon>
        <taxon>Micrococcales</taxon>
        <taxon>Dermacoccaceae</taxon>
        <taxon>Yimella</taxon>
    </lineage>
</organism>
<evidence type="ECO:0000313" key="6">
    <source>
        <dbReference type="EMBL" id="TQJ13599.1"/>
    </source>
</evidence>
<evidence type="ECO:0000256" key="4">
    <source>
        <dbReference type="PIRSR" id="PIRSR617867-1"/>
    </source>
</evidence>
<protein>
    <submittedName>
        <fullName evidence="6">Protein-tyrosine phosphatase</fullName>
    </submittedName>
</protein>
<name>A0A542EE63_9MICO</name>
<proteinExistence type="inferred from homology"/>
<dbReference type="InterPro" id="IPR023485">
    <property type="entry name" value="Ptyr_pPase"/>
</dbReference>
<comment type="similarity">
    <text evidence="1">Belongs to the low molecular weight phosphotyrosine protein phosphatase family.</text>
</comment>
<dbReference type="Pfam" id="PF01451">
    <property type="entry name" value="LMWPc"/>
    <property type="match status" value="1"/>
</dbReference>
<keyword evidence="3" id="KW-0904">Protein phosphatase</keyword>
<dbReference type="PANTHER" id="PTHR11717">
    <property type="entry name" value="LOW MOLECULAR WEIGHT PROTEIN TYROSINE PHOSPHATASE"/>
    <property type="match status" value="1"/>
</dbReference>
<dbReference type="GO" id="GO:0004725">
    <property type="term" value="F:protein tyrosine phosphatase activity"/>
    <property type="evidence" value="ECO:0007669"/>
    <property type="project" value="InterPro"/>
</dbReference>
<sequence>MSNARILVVCTGNICRSPYIERVLATHLAGRGYDVESAGTRALINHPIEPQSLAHLQALGIDDGGFRSRQLTPQIAADADLILTATRDHRADVVTLQPKALKYTFALADFSHMVDGIAAVPPAERGFFGPADDSFVGRLVDHVGKRRTDIHPISEEESVIVDPFRRDPEVFAQMAAHINRVMPPVIRALTLES</sequence>
<accession>A0A542EE63</accession>
<keyword evidence="2" id="KW-0378">Hydrolase</keyword>
<feature type="domain" description="Phosphotyrosine protein phosphatase I" evidence="5">
    <location>
        <begin position="4"/>
        <end position="130"/>
    </location>
</feature>
<evidence type="ECO:0000256" key="2">
    <source>
        <dbReference type="ARBA" id="ARBA00022801"/>
    </source>
</evidence>
<dbReference type="Proteomes" id="UP000320806">
    <property type="component" value="Unassembled WGS sequence"/>
</dbReference>
<reference evidence="6 7" key="1">
    <citation type="submission" date="2019-06" db="EMBL/GenBank/DDBJ databases">
        <title>Sequencing the genomes of 1000 actinobacteria strains.</title>
        <authorList>
            <person name="Klenk H.-P."/>
        </authorList>
    </citation>
    <scope>NUCLEOTIDE SEQUENCE [LARGE SCALE GENOMIC DNA]</scope>
    <source>
        <strain evidence="6 7">DSM 19828</strain>
    </source>
</reference>
<feature type="active site" description="Nucleophile" evidence="4">
    <location>
        <position position="10"/>
    </location>
</feature>
<dbReference type="SUPFAM" id="SSF52788">
    <property type="entry name" value="Phosphotyrosine protein phosphatases I"/>
    <property type="match status" value="1"/>
</dbReference>
<comment type="caution">
    <text evidence="6">The sequence shown here is derived from an EMBL/GenBank/DDBJ whole genome shotgun (WGS) entry which is preliminary data.</text>
</comment>
<dbReference type="InterPro" id="IPR017867">
    <property type="entry name" value="Tyr_phospatase_low_mol_wt"/>
</dbReference>
<keyword evidence="7" id="KW-1185">Reference proteome</keyword>
<dbReference type="SMART" id="SM00226">
    <property type="entry name" value="LMWPc"/>
    <property type="match status" value="1"/>
</dbReference>